<sequence>MLLKHSALYFVACGLSGAVNLLAIPVLTRLVSPEAYGQYALVVAGVGLFNVVLFRWLSLGLLRFLPAYKEEQDVFLSTIFIGFVGLVVLTGISTVIALFFMVDPLLRWFVAIGLILLWGSAFFELNKELVRCRFSPSQYGLLALLKAVIALGVGGGLAYLGWGVNGLLYGLLLGFVLPGIWQVWRDWRTVRLRLASSALFRQLLFYGLPLTATFALKFIVRSSDRFLLGYMVHSEATGLYSVSYDLASNSLGIFMMVVNLAAYPLAVSALEQKGKEAANLQLSKNAILLLTISLPAAAGLALLAPNIAEVFLGQAFREAATGLIPWVALGAFLSGIKSFHFDLSFQLGQYTMGQVWVALVAAVVNVALNLWWIPVFGFIGAAYATVVAYAIGIVLSLIMGRKVFVLPWPGKEAAKLVLATFIMVLALLPIENLRGGLQLAAQVSWGTVVFGVLLWLLNVGGMRGHLSRLIQRVP</sequence>
<comment type="subcellular location">
    <subcellularLocation>
        <location evidence="1">Cell membrane</location>
        <topology evidence="1">Multi-pass membrane protein</topology>
    </subcellularLocation>
</comment>
<keyword evidence="8" id="KW-1185">Reference proteome</keyword>
<evidence type="ECO:0000256" key="1">
    <source>
        <dbReference type="ARBA" id="ARBA00004651"/>
    </source>
</evidence>
<dbReference type="PANTHER" id="PTHR30250:SF11">
    <property type="entry name" value="O-ANTIGEN TRANSPORTER-RELATED"/>
    <property type="match status" value="1"/>
</dbReference>
<dbReference type="EMBL" id="CP015519">
    <property type="protein sequence ID" value="APG26943.1"/>
    <property type="molecule type" value="Genomic_DNA"/>
</dbReference>
<feature type="transmembrane region" description="Helical" evidence="6">
    <location>
        <begin position="442"/>
        <end position="462"/>
    </location>
</feature>
<dbReference type="GO" id="GO:0005886">
    <property type="term" value="C:plasma membrane"/>
    <property type="evidence" value="ECO:0007669"/>
    <property type="project" value="UniProtKB-SubCell"/>
</dbReference>
<keyword evidence="2" id="KW-1003">Cell membrane</keyword>
<feature type="transmembrane region" description="Helical" evidence="6">
    <location>
        <begin position="108"/>
        <end position="126"/>
    </location>
</feature>
<dbReference type="KEGG" id="pef:A7E78_03300"/>
<evidence type="ECO:0000256" key="2">
    <source>
        <dbReference type="ARBA" id="ARBA00022475"/>
    </source>
</evidence>
<evidence type="ECO:0000313" key="8">
    <source>
        <dbReference type="Proteomes" id="UP000182517"/>
    </source>
</evidence>
<dbReference type="OrthoDB" id="5906224at2"/>
<keyword evidence="4 6" id="KW-1133">Transmembrane helix</keyword>
<evidence type="ECO:0000256" key="6">
    <source>
        <dbReference type="SAM" id="Phobius"/>
    </source>
</evidence>
<proteinExistence type="predicted"/>
<feature type="transmembrane region" description="Helical" evidence="6">
    <location>
        <begin position="166"/>
        <end position="183"/>
    </location>
</feature>
<evidence type="ECO:0000256" key="3">
    <source>
        <dbReference type="ARBA" id="ARBA00022692"/>
    </source>
</evidence>
<feature type="transmembrane region" description="Helical" evidence="6">
    <location>
        <begin position="251"/>
        <end position="270"/>
    </location>
</feature>
<reference evidence="7 8" key="1">
    <citation type="journal article" date="2017" name="Genome Announc.">
        <title>Complete Genome Sequences of Two Acetylene-Fermenting Pelobacter acetylenicus Strains.</title>
        <authorList>
            <person name="Sutton J.M."/>
            <person name="Baesman S.M."/>
            <person name="Fierst J.L."/>
            <person name="Poret-Peterson A.T."/>
            <person name="Oremland R.S."/>
            <person name="Dunlap D.S."/>
            <person name="Akob D.M."/>
        </authorList>
    </citation>
    <scope>NUCLEOTIDE SEQUENCE [LARGE SCALE GENOMIC DNA]</scope>
    <source>
        <strain evidence="7 8">SFB93</strain>
    </source>
</reference>
<evidence type="ECO:0000256" key="4">
    <source>
        <dbReference type="ARBA" id="ARBA00022989"/>
    </source>
</evidence>
<evidence type="ECO:0000313" key="7">
    <source>
        <dbReference type="EMBL" id="APG26943.1"/>
    </source>
</evidence>
<protein>
    <submittedName>
        <fullName evidence="7">Uncharacterized protein</fullName>
    </submittedName>
</protein>
<dbReference type="PANTHER" id="PTHR30250">
    <property type="entry name" value="PST FAMILY PREDICTED COLANIC ACID TRANSPORTER"/>
    <property type="match status" value="1"/>
</dbReference>
<gene>
    <name evidence="7" type="ORF">A7E78_03300</name>
</gene>
<feature type="transmembrane region" description="Helical" evidence="6">
    <location>
        <begin position="74"/>
        <end position="102"/>
    </location>
</feature>
<dbReference type="STRING" id="1842532.A7E78_03300"/>
<dbReference type="RefSeq" id="WP_072282905.1">
    <property type="nucleotide sequence ID" value="NZ_CP015519.1"/>
</dbReference>
<feature type="transmembrane region" description="Helical" evidence="6">
    <location>
        <begin position="379"/>
        <end position="400"/>
    </location>
</feature>
<feature type="transmembrane region" description="Helical" evidence="6">
    <location>
        <begin position="138"/>
        <end position="160"/>
    </location>
</feature>
<feature type="transmembrane region" description="Helical" evidence="6">
    <location>
        <begin position="323"/>
        <end position="343"/>
    </location>
</feature>
<feature type="transmembrane region" description="Helical" evidence="6">
    <location>
        <begin position="282"/>
        <end position="303"/>
    </location>
</feature>
<accession>A0A1L3GLY1</accession>
<feature type="transmembrane region" description="Helical" evidence="6">
    <location>
        <begin position="203"/>
        <end position="220"/>
    </location>
</feature>
<evidence type="ECO:0000256" key="5">
    <source>
        <dbReference type="ARBA" id="ARBA00023136"/>
    </source>
</evidence>
<dbReference type="AlphaFoldDB" id="A0A1L3GLY1"/>
<feature type="transmembrane region" description="Helical" evidence="6">
    <location>
        <begin position="412"/>
        <end position="430"/>
    </location>
</feature>
<feature type="transmembrane region" description="Helical" evidence="6">
    <location>
        <begin position="7"/>
        <end position="27"/>
    </location>
</feature>
<keyword evidence="3 6" id="KW-0812">Transmembrane</keyword>
<dbReference type="Pfam" id="PF13440">
    <property type="entry name" value="Polysacc_synt_3"/>
    <property type="match status" value="1"/>
</dbReference>
<dbReference type="Proteomes" id="UP000182517">
    <property type="component" value="Chromosome"/>
</dbReference>
<dbReference type="InterPro" id="IPR050833">
    <property type="entry name" value="Poly_Biosynth_Transport"/>
</dbReference>
<organism evidence="7 8">
    <name type="scientific">Syntrophotalea acetylenivorans</name>
    <dbReference type="NCBI Taxonomy" id="1842532"/>
    <lineage>
        <taxon>Bacteria</taxon>
        <taxon>Pseudomonadati</taxon>
        <taxon>Thermodesulfobacteriota</taxon>
        <taxon>Desulfuromonadia</taxon>
        <taxon>Desulfuromonadales</taxon>
        <taxon>Syntrophotaleaceae</taxon>
        <taxon>Syntrophotalea</taxon>
    </lineage>
</organism>
<feature type="transmembrane region" description="Helical" evidence="6">
    <location>
        <begin position="355"/>
        <end position="373"/>
    </location>
</feature>
<keyword evidence="5 6" id="KW-0472">Membrane</keyword>
<name>A0A1L3GLY1_9BACT</name>
<feature type="transmembrane region" description="Helical" evidence="6">
    <location>
        <begin position="39"/>
        <end position="62"/>
    </location>
</feature>